<dbReference type="AlphaFoldDB" id="A0A1M6C763"/>
<sequence>MSHTLHRRGTEANLQQDYIVFSMTAKGFNEVNSRYALQEFLRILDKYEHVNMGDMKTGGKFLVNKDQIINNVADTSIVHAVFSDRKQLRDALKELKEADLGVSVIVSGIVEHVEQACQEAGIDPHTVEYSVGIRGKLARIPEDELLEITTMCGHGMVSQHLVRQMLLDLKRGKRTAQEAGEYLATPCVCGVFNPQRAQRLLEELAEVWCFDEV</sequence>
<gene>
    <name evidence="1" type="ORF">SAMN02746098_04302</name>
</gene>
<evidence type="ECO:0000313" key="1">
    <source>
        <dbReference type="EMBL" id="SHI56845.1"/>
    </source>
</evidence>
<dbReference type="OrthoDB" id="5452at2"/>
<dbReference type="Proteomes" id="UP000183954">
    <property type="component" value="Unassembled WGS sequence"/>
</dbReference>
<dbReference type="EMBL" id="FQXJ01000020">
    <property type="protein sequence ID" value="SHI56845.1"/>
    <property type="molecule type" value="Genomic_DNA"/>
</dbReference>
<name>A0A1M6C763_9FIRM</name>
<keyword evidence="2" id="KW-1185">Reference proteome</keyword>
<protein>
    <submittedName>
        <fullName evidence="1">Uncharacterized protein</fullName>
    </submittedName>
</protein>
<dbReference type="STRING" id="1121420.SAMN02746098_04302"/>
<proteinExistence type="predicted"/>
<reference evidence="2" key="1">
    <citation type="submission" date="2016-11" db="EMBL/GenBank/DDBJ databases">
        <authorList>
            <person name="Varghese N."/>
            <person name="Submissions S."/>
        </authorList>
    </citation>
    <scope>NUCLEOTIDE SEQUENCE [LARGE SCALE GENOMIC DNA]</scope>
    <source>
        <strain evidence="2">DSM 15449</strain>
    </source>
</reference>
<dbReference type="RefSeq" id="WP_073032059.1">
    <property type="nucleotide sequence ID" value="NZ_FQXJ01000020.1"/>
</dbReference>
<accession>A0A1M6C763</accession>
<evidence type="ECO:0000313" key="2">
    <source>
        <dbReference type="Proteomes" id="UP000183954"/>
    </source>
</evidence>
<organism evidence="1 2">
    <name type="scientific">Desulfosporosinus lacus DSM 15449</name>
    <dbReference type="NCBI Taxonomy" id="1121420"/>
    <lineage>
        <taxon>Bacteria</taxon>
        <taxon>Bacillati</taxon>
        <taxon>Bacillota</taxon>
        <taxon>Clostridia</taxon>
        <taxon>Eubacteriales</taxon>
        <taxon>Desulfitobacteriaceae</taxon>
        <taxon>Desulfosporosinus</taxon>
    </lineage>
</organism>